<dbReference type="Proteomes" id="UP001244563">
    <property type="component" value="Unassembled WGS sequence"/>
</dbReference>
<dbReference type="EMBL" id="JAUSSW010000010">
    <property type="protein sequence ID" value="MDQ0103699.1"/>
    <property type="molecule type" value="Genomic_DNA"/>
</dbReference>
<evidence type="ECO:0000313" key="2">
    <source>
        <dbReference type="Proteomes" id="UP001244563"/>
    </source>
</evidence>
<proteinExistence type="predicted"/>
<comment type="caution">
    <text evidence="1">The sequence shown here is derived from an EMBL/GenBank/DDBJ whole genome shotgun (WGS) entry which is preliminary data.</text>
</comment>
<organism evidence="1 2">
    <name type="scientific">Paenarthrobacter nicotinovorans</name>
    <name type="common">Arthrobacter nicotinovorans</name>
    <dbReference type="NCBI Taxonomy" id="29320"/>
    <lineage>
        <taxon>Bacteria</taxon>
        <taxon>Bacillati</taxon>
        <taxon>Actinomycetota</taxon>
        <taxon>Actinomycetes</taxon>
        <taxon>Micrococcales</taxon>
        <taxon>Micrococcaceae</taxon>
        <taxon>Paenarthrobacter</taxon>
    </lineage>
</organism>
<evidence type="ECO:0000313" key="1">
    <source>
        <dbReference type="EMBL" id="MDQ0103699.1"/>
    </source>
</evidence>
<name>A0ABT9TPV4_PAENI</name>
<dbReference type="RefSeq" id="WP_306878960.1">
    <property type="nucleotide sequence ID" value="NZ_JAUSSW010000010.1"/>
</dbReference>
<keyword evidence="2" id="KW-1185">Reference proteome</keyword>
<gene>
    <name evidence="1" type="ORF">J2T10_003364</name>
</gene>
<reference evidence="1 2" key="1">
    <citation type="submission" date="2023-07" db="EMBL/GenBank/DDBJ databases">
        <title>Sorghum-associated microbial communities from plants grown in Nebraska, USA.</title>
        <authorList>
            <person name="Schachtman D."/>
        </authorList>
    </citation>
    <scope>NUCLEOTIDE SEQUENCE [LARGE SCALE GENOMIC DNA]</scope>
    <source>
        <strain evidence="1 2">CC523</strain>
    </source>
</reference>
<sequence>MNSTLLTVTTVRRMTQEQAIKLAAFVCTIRPEWSAGPIRGLLQAHTYGTRGLEVIEVEDLTRRTVAAAFTSTQEQLTELPAEPGVIISRK</sequence>
<protein>
    <submittedName>
        <fullName evidence="1">Uncharacterized protein</fullName>
    </submittedName>
</protein>
<accession>A0ABT9TPV4</accession>